<organism evidence="7 8">
    <name type="scientific">Gouania willdenowi</name>
    <name type="common">Blunt-snouted clingfish</name>
    <name type="synonym">Lepadogaster willdenowi</name>
    <dbReference type="NCBI Taxonomy" id="441366"/>
    <lineage>
        <taxon>Eukaryota</taxon>
        <taxon>Metazoa</taxon>
        <taxon>Chordata</taxon>
        <taxon>Craniata</taxon>
        <taxon>Vertebrata</taxon>
        <taxon>Euteleostomi</taxon>
        <taxon>Actinopterygii</taxon>
        <taxon>Neopterygii</taxon>
        <taxon>Teleostei</taxon>
        <taxon>Neoteleostei</taxon>
        <taxon>Acanthomorphata</taxon>
        <taxon>Ovalentaria</taxon>
        <taxon>Blenniimorphae</taxon>
        <taxon>Blenniiformes</taxon>
        <taxon>Gobiesocoidei</taxon>
        <taxon>Gobiesocidae</taxon>
        <taxon>Gobiesocinae</taxon>
        <taxon>Gouania</taxon>
    </lineage>
</organism>
<evidence type="ECO:0000256" key="6">
    <source>
        <dbReference type="SAM" id="Phobius"/>
    </source>
</evidence>
<feature type="compositionally biased region" description="Basic and acidic residues" evidence="5">
    <location>
        <begin position="1011"/>
        <end position="1033"/>
    </location>
</feature>
<evidence type="ECO:0000313" key="8">
    <source>
        <dbReference type="Proteomes" id="UP000694680"/>
    </source>
</evidence>
<accession>A0A8C5NHU7</accession>
<dbReference type="Proteomes" id="UP000694680">
    <property type="component" value="Chromosome 1"/>
</dbReference>
<keyword evidence="6" id="KW-0812">Transmembrane</keyword>
<feature type="region of interest" description="Disordered" evidence="5">
    <location>
        <begin position="844"/>
        <end position="874"/>
    </location>
</feature>
<feature type="compositionally biased region" description="Basic residues" evidence="5">
    <location>
        <begin position="1045"/>
        <end position="1054"/>
    </location>
</feature>
<evidence type="ECO:0000256" key="4">
    <source>
        <dbReference type="ARBA" id="ARBA00023242"/>
    </source>
</evidence>
<dbReference type="GO" id="GO:0005634">
    <property type="term" value="C:nucleus"/>
    <property type="evidence" value="ECO:0007669"/>
    <property type="project" value="TreeGrafter"/>
</dbReference>
<reference evidence="7" key="3">
    <citation type="submission" date="2025-09" db="UniProtKB">
        <authorList>
            <consortium name="Ensembl"/>
        </authorList>
    </citation>
    <scope>IDENTIFICATION</scope>
</reference>
<evidence type="ECO:0000313" key="7">
    <source>
        <dbReference type="Ensembl" id="ENSGWIP00000056557.1"/>
    </source>
</evidence>
<proteinExistence type="predicted"/>
<feature type="compositionally biased region" description="Polar residues" evidence="5">
    <location>
        <begin position="909"/>
        <end position="923"/>
    </location>
</feature>
<feature type="region of interest" description="Disordered" evidence="5">
    <location>
        <begin position="903"/>
        <end position="930"/>
    </location>
</feature>
<feature type="compositionally biased region" description="Basic and acidic residues" evidence="5">
    <location>
        <begin position="859"/>
        <end position="874"/>
    </location>
</feature>
<keyword evidence="1" id="KW-0805">Transcription regulation</keyword>
<evidence type="ECO:0008006" key="9">
    <source>
        <dbReference type="Google" id="ProtNLM"/>
    </source>
</evidence>
<name>A0A8C5NHU7_GOUWI</name>
<feature type="region of interest" description="Disordered" evidence="5">
    <location>
        <begin position="950"/>
        <end position="1089"/>
    </location>
</feature>
<feature type="compositionally biased region" description="Low complexity" evidence="5">
    <location>
        <begin position="983"/>
        <end position="997"/>
    </location>
</feature>
<reference evidence="7" key="2">
    <citation type="submission" date="2025-08" db="UniProtKB">
        <authorList>
            <consortium name="Ensembl"/>
        </authorList>
    </citation>
    <scope>IDENTIFICATION</scope>
</reference>
<sequence length="1782" mass="201033">MATVPCIKCTAERRGFRRELDSWRHKLLHCIGFESILKGIYGPMLMRDLNLFADCEPEDVDDWSLEGSCSKCSFCNLGRRVFFLFLCGVIVIIVRPETTLIVASSLITATFFLIDMPPSCNSNIPLIAQELMRKMIHQFALEYASECLLHPDPNGATCTPSPQSEASDVPLDLTVTRTQEEKEITPAPEELHCLEQQGKSRCVLDSVLSTLCQAHRSLLYQILKLAHHHINHNPVGQTNSHCGMHPQTIVTPHSVALVNYSLCNHSADRDHYGNVETYSVLCSKRVHCHSCQNCINGRTVNRLSPCELSPALSQSPVYCAHSSTLSLSPQICCCKLNHQCHLDSIRNCSIQSLSTGEHDVGKQDPTHLVLKREQSPSPPPLSPIYSEIVKKTDDKPPSLLYHEQREQTDTVIQDDIVHGYSSQTELGHSGTSLQDLMKRFSEKLETIKPSDKDPNLFSTAIYASEEEQQSPTTSQNLQFHADAHLTEIITTVLHTGCASDYSLSELFNHHQNREPKSPNTRSRRRQEVLAAIAKPTDDASTRRHSLQIKRELAMLDQSCNKRKKKRAHLKDGSVIETVSNALSDPLSVTKASEKEVTGVVFLEKPEGIVETFNNSFPAKIARKDLKEECQMVAIAEVKQIKTELNISEPSNEETEPTVSNTHKDTPGLHYNCCKCISEGDCFDTQVITNIANLADESRIPPQNLTEHSSNGSIMKHEDSSIVHSCDIKNGAAEDKDQSPVWKKQRCQSNYFKGERRSRRKIVPPQRFSSYVTEPRNTFFVACFSEGVFNRGVQKEESLIPSTIHMLSIDSEVNGNQFKSLNKECLSLPETTNEKRHKVQHELFDEHSKNHRQSFSETVAADKRNPEKHSPHRTERREKFIVDDCNVMPVGRLRSSTRKLQVIKEEESSSDLNLSIGSTTSIGANPSDKQDQYTSPIKLMFISPMNDTDGLRFSLKSGSQTEHFDPCEESSWSGSPQRHRGPCKKSSASPFSSSPIKSACLLRSATSSPKNDPGRSGEEGPSKQNHRAESERSPKGLPSFHETSPLKRRPGRPKKLGPPLEQKLKKPIGRPRKEKIDDSVPKANSVNEHSLLPSGTEECVTKSLKITVMCGRSRKNKRTVTECSDQLQTEFNCVKQPVESHIDYGSLLHNSKTSLGIITKNPEELNILSSEKEPTPQVTHNINCQDSSIPSRKPGRPPKVKISGISVTITMSPQQRKIQFNKDNYLNPETTIQRKVLLKSPRKSHMIHPHLPCDQNEAEEVMDIKAKIKDERPNPPVALRQSLRVRKPSIHFLRAVATSSFRSYSRSNALLRRSKQLLLNKASNERRLEEQLTHSELPEVAKHFCGEERSNLPDLSGIAEVSVDPIFAPKKTIKWWAASAEENELNQELARRIRIFSDTWIIDTEENQHKGTARSPSLGAKAVKPFTRTSKQNSVVRTLFDCPPDKPSSCSMQQISSWFMQTTETQPLAIVKKKTRNHYDPAQFSRSINKTVVCPSPQAERLKKHLKKFAKTVPKSPLEHQAAQRLSKFHLSRLKVRRRLFTLSFPMTLDSGVWWRRSSAAGKLHAVLFRARKRFLTLREREQKKWMDKSNANVAHLMSRRNINRLQTRQNTSCKSPEGQSPNCTKSRPFISAVCRTHPVKVHKEQHLSTKAWSSGMLKECRVFLKKINSPDHKLAEKVSGSHTLGERSSSQYLLAESKRKSKQPGQDVKTVRKLKIKKAASSQVESSLSKKDLEWNKRQKVVLSDEPLQPPPTRLLRPSRTRRLTGAKWSDFVFGNYLALFD</sequence>
<gene>
    <name evidence="7" type="primary">lcorl</name>
</gene>
<feature type="transmembrane region" description="Helical" evidence="6">
    <location>
        <begin position="81"/>
        <end position="114"/>
    </location>
</feature>
<dbReference type="Ensembl" id="ENSGWIT00000060849.1">
    <property type="protein sequence ID" value="ENSGWIP00000056557.1"/>
    <property type="gene ID" value="ENSGWIG00000026772.1"/>
</dbReference>
<dbReference type="PANTHER" id="PTHR21545">
    <property type="entry name" value="TRANSCRIPTION FACTOR MLR1/2"/>
    <property type="match status" value="1"/>
</dbReference>
<evidence type="ECO:0000256" key="2">
    <source>
        <dbReference type="ARBA" id="ARBA00023125"/>
    </source>
</evidence>
<dbReference type="GO" id="GO:0003677">
    <property type="term" value="F:DNA binding"/>
    <property type="evidence" value="ECO:0007669"/>
    <property type="project" value="UniProtKB-KW"/>
</dbReference>
<feature type="compositionally biased region" description="Polar residues" evidence="5">
    <location>
        <begin position="1603"/>
        <end position="1624"/>
    </location>
</feature>
<evidence type="ECO:0000256" key="3">
    <source>
        <dbReference type="ARBA" id="ARBA00023163"/>
    </source>
</evidence>
<keyword evidence="6" id="KW-0472">Membrane</keyword>
<dbReference type="InterPro" id="IPR028104">
    <property type="entry name" value="DUF4553"/>
</dbReference>
<dbReference type="Pfam" id="PF15090">
    <property type="entry name" value="DUF4553"/>
    <property type="match status" value="1"/>
</dbReference>
<feature type="region of interest" description="Disordered" evidence="5">
    <location>
        <begin position="1689"/>
        <end position="1710"/>
    </location>
</feature>
<protein>
    <recommendedName>
        <fullName evidence="9">Ligand-dependent nuclear receptor corepressor-like protein</fullName>
    </recommendedName>
</protein>
<reference evidence="7" key="1">
    <citation type="submission" date="2020-06" db="EMBL/GenBank/DDBJ databases">
        <authorList>
            <consortium name="Wellcome Sanger Institute Data Sharing"/>
        </authorList>
    </citation>
    <scope>NUCLEOTIDE SEQUENCE [LARGE SCALE GENOMIC DNA]</scope>
</reference>
<evidence type="ECO:0000256" key="1">
    <source>
        <dbReference type="ARBA" id="ARBA00023015"/>
    </source>
</evidence>
<keyword evidence="6" id="KW-1133">Transmembrane helix</keyword>
<dbReference type="PANTHER" id="PTHR21545:SF10">
    <property type="entry name" value="LIGAND-DEPENDENT NUCLEAR RECEPTOR COREPRESSOR-LIKE PROTEIN"/>
    <property type="match status" value="1"/>
</dbReference>
<keyword evidence="3" id="KW-0804">Transcription</keyword>
<evidence type="ECO:0000256" key="5">
    <source>
        <dbReference type="SAM" id="MobiDB-lite"/>
    </source>
</evidence>
<keyword evidence="2" id="KW-0238">DNA-binding</keyword>
<dbReference type="GO" id="GO:0006357">
    <property type="term" value="P:regulation of transcription by RNA polymerase II"/>
    <property type="evidence" value="ECO:0007669"/>
    <property type="project" value="TreeGrafter"/>
</dbReference>
<keyword evidence="8" id="KW-1185">Reference proteome</keyword>
<feature type="region of interest" description="Disordered" evidence="5">
    <location>
        <begin position="1600"/>
        <end position="1624"/>
    </location>
</feature>
<keyword evidence="4" id="KW-0539">Nucleus</keyword>